<name>H2XVA3_CIOIN</name>
<dbReference type="GO" id="GO:0019903">
    <property type="term" value="F:protein phosphatase binding"/>
    <property type="evidence" value="ECO:0000318"/>
    <property type="project" value="GO_Central"/>
</dbReference>
<proteinExistence type="predicted"/>
<keyword evidence="4" id="KW-1185">Reference proteome</keyword>
<evidence type="ECO:0000256" key="1">
    <source>
        <dbReference type="SAM" id="MobiDB-lite"/>
    </source>
</evidence>
<feature type="region of interest" description="Disordered" evidence="1">
    <location>
        <begin position="104"/>
        <end position="140"/>
    </location>
</feature>
<evidence type="ECO:0000313" key="3">
    <source>
        <dbReference type="Ensembl" id="ENSCINP00000033587.1"/>
    </source>
</evidence>
<feature type="domain" description="Myotubularin phosphatase" evidence="2">
    <location>
        <begin position="1"/>
        <end position="119"/>
    </location>
</feature>
<dbReference type="Pfam" id="PF12578">
    <property type="entry name" value="3-PAP"/>
    <property type="match status" value="1"/>
</dbReference>
<dbReference type="GO" id="GO:0005737">
    <property type="term" value="C:cytoplasm"/>
    <property type="evidence" value="ECO:0000318"/>
    <property type="project" value="GO_Central"/>
</dbReference>
<dbReference type="InterPro" id="IPR010569">
    <property type="entry name" value="Myotubularin-like_Pase_dom"/>
</dbReference>
<dbReference type="GO" id="GO:0046856">
    <property type="term" value="P:phosphatidylinositol dephosphorylation"/>
    <property type="evidence" value="ECO:0000318"/>
    <property type="project" value="GO_Central"/>
</dbReference>
<feature type="compositionally biased region" description="Basic and acidic residues" evidence="1">
    <location>
        <begin position="401"/>
        <end position="415"/>
    </location>
</feature>
<evidence type="ECO:0000313" key="4">
    <source>
        <dbReference type="Proteomes" id="UP000008144"/>
    </source>
</evidence>
<dbReference type="HOGENOM" id="CLU_052354_0_0_1"/>
<dbReference type="GO" id="GO:0010507">
    <property type="term" value="P:negative regulation of autophagy"/>
    <property type="evidence" value="ECO:0000318"/>
    <property type="project" value="GO_Central"/>
</dbReference>
<feature type="region of interest" description="Disordered" evidence="1">
    <location>
        <begin position="160"/>
        <end position="183"/>
    </location>
</feature>
<feature type="region of interest" description="Disordered" evidence="1">
    <location>
        <begin position="344"/>
        <end position="430"/>
    </location>
</feature>
<dbReference type="STRING" id="7719.ENSCINP00000033587"/>
<sequence>MMDALRLTAFDTFIFNNERERQRRIDQSEQKAQDKSWQSLPLWAWGVQYKQQDLKLFNNPLYKLQESDFFGVKTSDLSTNTTTSKITCLTSSMTSLNGIVENPTNHGASINRSLSSSVATSDSDETAIAQSATQSDGGEIEDNFQIHYNSRTGVVVMGSETPVGDKKKKKSFSIRRKKAKDLSHSQEEEGEVVVCVMPLQGVREHGVKLQRNKDPILEVKLGLPNINMWGTCYHRWLPWSQLFGGSPSAVYRQESMLYDEIHSLHHKIIKLMQSIDDCDIISPHSDDSGMYFPHTPPATPPTHPYIISNYFPYSPVQDLGRKSILGTPLFNFIHGNPIFDFGQKVKNKHSRSPSNFSFTTPSSDEGNSSKSNEKSSATNSLSNSCENLDKPSKKKPLMPPTEKRTPLMPPTERRTPLMPPSESITYISSV</sequence>
<organism evidence="3 4">
    <name type="scientific">Ciona intestinalis</name>
    <name type="common">Transparent sea squirt</name>
    <name type="synonym">Ascidia intestinalis</name>
    <dbReference type="NCBI Taxonomy" id="7719"/>
    <lineage>
        <taxon>Eukaryota</taxon>
        <taxon>Metazoa</taxon>
        <taxon>Chordata</taxon>
        <taxon>Tunicata</taxon>
        <taxon>Ascidiacea</taxon>
        <taxon>Phlebobranchia</taxon>
        <taxon>Cionidae</taxon>
        <taxon>Ciona</taxon>
    </lineage>
</organism>
<feature type="compositionally biased region" description="Polar residues" evidence="1">
    <location>
        <begin position="377"/>
        <end position="386"/>
    </location>
</feature>
<dbReference type="Proteomes" id="UP000008144">
    <property type="component" value="Unassembled WGS sequence"/>
</dbReference>
<dbReference type="PROSITE" id="PS51339">
    <property type="entry name" value="PPASE_MYOTUBULARIN"/>
    <property type="match status" value="1"/>
</dbReference>
<accession>H2XVA3</accession>
<reference evidence="3" key="3">
    <citation type="submission" date="2025-09" db="UniProtKB">
        <authorList>
            <consortium name="Ensembl"/>
        </authorList>
    </citation>
    <scope>IDENTIFICATION</scope>
</reference>
<dbReference type="OMA" id="DDSGMYF"/>
<dbReference type="InParanoid" id="H2XVA3"/>
<dbReference type="AlphaFoldDB" id="H2XVA3"/>
<feature type="compositionally biased region" description="Low complexity" evidence="1">
    <location>
        <begin position="352"/>
        <end position="376"/>
    </location>
</feature>
<protein>
    <recommendedName>
        <fullName evidence="2">Myotubularin phosphatase domain-containing protein</fullName>
    </recommendedName>
</protein>
<reference evidence="3" key="2">
    <citation type="submission" date="2025-08" db="UniProtKB">
        <authorList>
            <consortium name="Ensembl"/>
        </authorList>
    </citation>
    <scope>IDENTIFICATION</scope>
</reference>
<dbReference type="GeneTree" id="ENSGT00940000167774"/>
<feature type="compositionally biased region" description="Basic residues" evidence="1">
    <location>
        <begin position="166"/>
        <end position="179"/>
    </location>
</feature>
<evidence type="ECO:0000259" key="2">
    <source>
        <dbReference type="PROSITE" id="PS51339"/>
    </source>
</evidence>
<dbReference type="Ensembl" id="ENSCINT00000031843.1">
    <property type="protein sequence ID" value="ENSCINP00000033587.1"/>
    <property type="gene ID" value="ENSCING00000020162.1"/>
</dbReference>
<reference evidence="4" key="1">
    <citation type="journal article" date="2002" name="Science">
        <title>The draft genome of Ciona intestinalis: insights into chordate and vertebrate origins.</title>
        <authorList>
            <person name="Dehal P."/>
            <person name="Satou Y."/>
            <person name="Campbell R.K."/>
            <person name="Chapman J."/>
            <person name="Degnan B."/>
            <person name="De Tomaso A."/>
            <person name="Davidson B."/>
            <person name="Di Gregorio A."/>
            <person name="Gelpke M."/>
            <person name="Goodstein D.M."/>
            <person name="Harafuji N."/>
            <person name="Hastings K.E."/>
            <person name="Ho I."/>
            <person name="Hotta K."/>
            <person name="Huang W."/>
            <person name="Kawashima T."/>
            <person name="Lemaire P."/>
            <person name="Martinez D."/>
            <person name="Meinertzhagen I.A."/>
            <person name="Necula S."/>
            <person name="Nonaka M."/>
            <person name="Putnam N."/>
            <person name="Rash S."/>
            <person name="Saiga H."/>
            <person name="Satake M."/>
            <person name="Terry A."/>
            <person name="Yamada L."/>
            <person name="Wang H.G."/>
            <person name="Awazu S."/>
            <person name="Azumi K."/>
            <person name="Boore J."/>
            <person name="Branno M."/>
            <person name="Chin-Bow S."/>
            <person name="DeSantis R."/>
            <person name="Doyle S."/>
            <person name="Francino P."/>
            <person name="Keys D.N."/>
            <person name="Haga S."/>
            <person name="Hayashi H."/>
            <person name="Hino K."/>
            <person name="Imai K.S."/>
            <person name="Inaba K."/>
            <person name="Kano S."/>
            <person name="Kobayashi K."/>
            <person name="Kobayashi M."/>
            <person name="Lee B.I."/>
            <person name="Makabe K.W."/>
            <person name="Manohar C."/>
            <person name="Matassi G."/>
            <person name="Medina M."/>
            <person name="Mochizuki Y."/>
            <person name="Mount S."/>
            <person name="Morishita T."/>
            <person name="Miura S."/>
            <person name="Nakayama A."/>
            <person name="Nishizaka S."/>
            <person name="Nomoto H."/>
            <person name="Ohta F."/>
            <person name="Oishi K."/>
            <person name="Rigoutsos I."/>
            <person name="Sano M."/>
            <person name="Sasaki A."/>
            <person name="Sasakura Y."/>
            <person name="Shoguchi E."/>
            <person name="Shin-i T."/>
            <person name="Spagnuolo A."/>
            <person name="Stainier D."/>
            <person name="Suzuki M.M."/>
            <person name="Tassy O."/>
            <person name="Takatori N."/>
            <person name="Tokuoka M."/>
            <person name="Yagi K."/>
            <person name="Yoshizaki F."/>
            <person name="Wada S."/>
            <person name="Zhang C."/>
            <person name="Hyatt P.D."/>
            <person name="Larimer F."/>
            <person name="Detter C."/>
            <person name="Doggett N."/>
            <person name="Glavina T."/>
            <person name="Hawkins T."/>
            <person name="Richardson P."/>
            <person name="Lucas S."/>
            <person name="Kohara Y."/>
            <person name="Levine M."/>
            <person name="Satoh N."/>
            <person name="Rokhsar D.S."/>
        </authorList>
    </citation>
    <scope>NUCLEOTIDE SEQUENCE [LARGE SCALE GENOMIC DNA]</scope>
</reference>
<dbReference type="InterPro" id="IPR022587">
    <property type="entry name" value="MTMR12-like_C"/>
</dbReference>